<dbReference type="Gene3D" id="3.40.50.20">
    <property type="match status" value="1"/>
</dbReference>
<feature type="binding site" evidence="14">
    <location>
        <begin position="195"/>
        <end position="197"/>
    </location>
    <ligand>
        <name>ATP</name>
        <dbReference type="ChEBI" id="CHEBI:30616"/>
    </ligand>
</feature>
<feature type="binding site" evidence="15">
    <location>
        <position position="332"/>
    </location>
    <ligand>
        <name>Mg(2+)</name>
        <dbReference type="ChEBI" id="CHEBI:18420"/>
        <label>2</label>
    </ligand>
</feature>
<evidence type="ECO:0000256" key="14">
    <source>
        <dbReference type="PIRSR" id="PIRSR039102-2"/>
    </source>
</evidence>
<gene>
    <name evidence="12" type="primary">ddl</name>
    <name evidence="18" type="ORF">EV378_1325</name>
</gene>
<dbReference type="GO" id="GO:0046872">
    <property type="term" value="F:metal ion binding"/>
    <property type="evidence" value="ECO:0007669"/>
    <property type="project" value="UniProtKB-KW"/>
</dbReference>
<feature type="binding site" evidence="14">
    <location>
        <begin position="331"/>
        <end position="332"/>
    </location>
    <ligand>
        <name>ATP</name>
        <dbReference type="ChEBI" id="CHEBI:30616"/>
    </ligand>
</feature>
<dbReference type="NCBIfam" id="NF002528">
    <property type="entry name" value="PRK01966.1-4"/>
    <property type="match status" value="1"/>
</dbReference>
<dbReference type="NCBIfam" id="TIGR01205">
    <property type="entry name" value="D_ala_D_alaTIGR"/>
    <property type="match status" value="1"/>
</dbReference>
<dbReference type="GO" id="GO:0071555">
    <property type="term" value="P:cell wall organization"/>
    <property type="evidence" value="ECO:0007669"/>
    <property type="project" value="UniProtKB-KW"/>
</dbReference>
<evidence type="ECO:0000256" key="8">
    <source>
        <dbReference type="ARBA" id="ARBA00022960"/>
    </source>
</evidence>
<dbReference type="InterPro" id="IPR013815">
    <property type="entry name" value="ATP_grasp_subdomain_1"/>
</dbReference>
<dbReference type="InterPro" id="IPR016185">
    <property type="entry name" value="PreATP-grasp_dom_sf"/>
</dbReference>
<sequence length="375" mass="39378">MTEGKVRVAVVFGGRSSEHAISCVSAGSVLTHLDPDRFEAVPVGIARDGAWVVGPGDPERLAIHGRELPEVDGSADAVVFPAEPSRGLVRLDTERGAGGASVDTARAGEALGDVDVVFPVLHGAFGEDGTIQGLLEMAGVPYVGAGVLASAVGMDKEFAKKLLRAEGLRVADGVVLRPGTDVGFADRDRLGLPLFVKPARAGSSMGVTRVVDPAALDAAIAAAREHDPKVLVEAAVPGREIECAVLEFPDGTVRASLPAELSYGGEFYDFESKYLDVSELDIPAKIDDETVEALRSQAVTAFRALDVQGLARVDFFVDDSDPSRTPEITVNEVNTMPGFTPSSAFPKMWAVTGLDYRELLSVLVDTAVARGTGLR</sequence>
<protein>
    <recommendedName>
        <fullName evidence="12">D-alanine--D-alanine ligase</fullName>
        <ecNumber evidence="12">6.3.2.4</ecNumber>
    </recommendedName>
    <alternativeName>
        <fullName evidence="12">D-Ala-D-Ala ligase</fullName>
    </alternativeName>
    <alternativeName>
        <fullName evidence="12">D-alanylalanine synthetase</fullName>
    </alternativeName>
</protein>
<dbReference type="PIRSF" id="PIRSF039102">
    <property type="entry name" value="Ddl/VanB"/>
    <property type="match status" value="1"/>
</dbReference>
<dbReference type="Pfam" id="PF01820">
    <property type="entry name" value="Dala_Dala_lig_N"/>
    <property type="match status" value="1"/>
</dbReference>
<evidence type="ECO:0000256" key="12">
    <source>
        <dbReference type="HAMAP-Rule" id="MF_00047"/>
    </source>
</evidence>
<comment type="subcellular location">
    <subcellularLocation>
        <location evidence="12">Cytoplasm</location>
    </subcellularLocation>
</comment>
<comment type="caution">
    <text evidence="18">The sequence shown here is derived from an EMBL/GenBank/DDBJ whole genome shotgun (WGS) entry which is preliminary data.</text>
</comment>
<dbReference type="GO" id="GO:0009252">
    <property type="term" value="P:peptidoglycan biosynthetic process"/>
    <property type="evidence" value="ECO:0007669"/>
    <property type="project" value="UniProtKB-UniRule"/>
</dbReference>
<evidence type="ECO:0000256" key="3">
    <source>
        <dbReference type="ARBA" id="ARBA00022598"/>
    </source>
</evidence>
<reference evidence="18 19" key="1">
    <citation type="submission" date="2019-03" db="EMBL/GenBank/DDBJ databases">
        <title>Sequencing the genomes of 1000 actinobacteria strains.</title>
        <authorList>
            <person name="Klenk H.-P."/>
        </authorList>
    </citation>
    <scope>NUCLEOTIDE SEQUENCE [LARGE SCALE GENOMIC DNA]</scope>
    <source>
        <strain evidence="18 19">DSM 44969</strain>
    </source>
</reference>
<dbReference type="RefSeq" id="WP_132421811.1">
    <property type="nucleotide sequence ID" value="NZ_SMFZ01000001.1"/>
</dbReference>
<evidence type="ECO:0000256" key="1">
    <source>
        <dbReference type="ARBA" id="ARBA00001936"/>
    </source>
</evidence>
<comment type="similarity">
    <text evidence="2 12">Belongs to the D-alanine--D-alanine ligase family.</text>
</comment>
<feature type="binding site" evidence="14">
    <location>
        <position position="156"/>
    </location>
    <ligand>
        <name>ATP</name>
        <dbReference type="ChEBI" id="CHEBI:30616"/>
    </ligand>
</feature>
<organism evidence="18 19">
    <name type="scientific">Pseudonocardia endophytica</name>
    <dbReference type="NCBI Taxonomy" id="401976"/>
    <lineage>
        <taxon>Bacteria</taxon>
        <taxon>Bacillati</taxon>
        <taxon>Actinomycetota</taxon>
        <taxon>Actinomycetes</taxon>
        <taxon>Pseudonocardiales</taxon>
        <taxon>Pseudonocardiaceae</taxon>
        <taxon>Pseudonocardia</taxon>
    </lineage>
</organism>
<evidence type="ECO:0000256" key="15">
    <source>
        <dbReference type="PIRSR" id="PIRSR039102-3"/>
    </source>
</evidence>
<keyword evidence="10 15" id="KW-0464">Manganese</keyword>
<dbReference type="GO" id="GO:0005829">
    <property type="term" value="C:cytosol"/>
    <property type="evidence" value="ECO:0007669"/>
    <property type="project" value="TreeGrafter"/>
</dbReference>
<comment type="cofactor">
    <cofactor evidence="15">
        <name>Mg(2+)</name>
        <dbReference type="ChEBI" id="CHEBI:18420"/>
    </cofactor>
    <cofactor evidence="15">
        <name>Mn(2+)</name>
        <dbReference type="ChEBI" id="CHEBI:29035"/>
    </cofactor>
    <text evidence="15">Binds 2 magnesium or manganese ions per subunit.</text>
</comment>
<feature type="active site" evidence="13">
    <location>
        <position position="343"/>
    </location>
</feature>
<dbReference type="HAMAP" id="MF_00047">
    <property type="entry name" value="Dala_Dala_lig"/>
    <property type="match status" value="1"/>
</dbReference>
<comment type="cofactor">
    <cofactor evidence="1">
        <name>Mn(2+)</name>
        <dbReference type="ChEBI" id="CHEBI:29035"/>
    </cofactor>
</comment>
<keyword evidence="4 15" id="KW-0479">Metal-binding</keyword>
<dbReference type="GO" id="GO:0005524">
    <property type="term" value="F:ATP binding"/>
    <property type="evidence" value="ECO:0007669"/>
    <property type="project" value="UniProtKB-UniRule"/>
</dbReference>
<dbReference type="InterPro" id="IPR000291">
    <property type="entry name" value="D-Ala_lig_Van_CS"/>
</dbReference>
<dbReference type="GO" id="GO:0008360">
    <property type="term" value="P:regulation of cell shape"/>
    <property type="evidence" value="ECO:0007669"/>
    <property type="project" value="UniProtKB-KW"/>
</dbReference>
<accession>A0A4V2PIP9</accession>
<evidence type="ECO:0000256" key="11">
    <source>
        <dbReference type="ARBA" id="ARBA00023316"/>
    </source>
</evidence>
<feature type="binding site" evidence="15">
    <location>
        <position position="332"/>
    </location>
    <ligand>
        <name>Mg(2+)</name>
        <dbReference type="ChEBI" id="CHEBI:18420"/>
        <label>1</label>
    </ligand>
</feature>
<feature type="binding site" evidence="15">
    <location>
        <position position="314"/>
    </location>
    <ligand>
        <name>Mg(2+)</name>
        <dbReference type="ChEBI" id="CHEBI:18420"/>
        <label>1</label>
    </ligand>
</feature>
<dbReference type="Proteomes" id="UP000295560">
    <property type="component" value="Unassembled WGS sequence"/>
</dbReference>
<dbReference type="Gene3D" id="3.30.1490.20">
    <property type="entry name" value="ATP-grasp fold, A domain"/>
    <property type="match status" value="1"/>
</dbReference>
<evidence type="ECO:0000259" key="17">
    <source>
        <dbReference type="PROSITE" id="PS50975"/>
    </source>
</evidence>
<evidence type="ECO:0000256" key="6">
    <source>
        <dbReference type="ARBA" id="ARBA00022840"/>
    </source>
</evidence>
<dbReference type="InterPro" id="IPR005905">
    <property type="entry name" value="D_ala_D_ala"/>
</dbReference>
<comment type="pathway">
    <text evidence="12">Cell wall biogenesis; peptidoglycan biosynthesis.</text>
</comment>
<feature type="binding site" evidence="15">
    <location>
        <position position="334"/>
    </location>
    <ligand>
        <name>Mg(2+)</name>
        <dbReference type="ChEBI" id="CHEBI:18420"/>
        <label>2</label>
    </ligand>
</feature>
<evidence type="ECO:0000256" key="9">
    <source>
        <dbReference type="ARBA" id="ARBA00022984"/>
    </source>
</evidence>
<name>A0A4V2PIP9_PSEEN</name>
<dbReference type="UniPathway" id="UPA00219"/>
<evidence type="ECO:0000256" key="16">
    <source>
        <dbReference type="PROSITE-ProRule" id="PRU00409"/>
    </source>
</evidence>
<dbReference type="SUPFAM" id="SSF56059">
    <property type="entry name" value="Glutathione synthetase ATP-binding domain-like"/>
    <property type="match status" value="1"/>
</dbReference>
<dbReference type="SUPFAM" id="SSF52440">
    <property type="entry name" value="PreATP-grasp domain"/>
    <property type="match status" value="1"/>
</dbReference>
<feature type="active site" evidence="13">
    <location>
        <position position="203"/>
    </location>
</feature>
<keyword evidence="11 12" id="KW-0961">Cell wall biogenesis/degradation</keyword>
<dbReference type="AlphaFoldDB" id="A0A4V2PIP9"/>
<feature type="domain" description="ATP-grasp" evidence="17">
    <location>
        <begin position="160"/>
        <end position="365"/>
    </location>
</feature>
<comment type="function">
    <text evidence="12">Cell wall formation.</text>
</comment>
<keyword evidence="6 16" id="KW-0067">ATP-binding</keyword>
<dbReference type="PROSITE" id="PS00843">
    <property type="entry name" value="DALA_DALA_LIGASE_1"/>
    <property type="match status" value="1"/>
</dbReference>
<feature type="active site" evidence="13">
    <location>
        <position position="18"/>
    </location>
</feature>
<dbReference type="PROSITE" id="PS50975">
    <property type="entry name" value="ATP_GRASP"/>
    <property type="match status" value="1"/>
</dbReference>
<evidence type="ECO:0000256" key="4">
    <source>
        <dbReference type="ARBA" id="ARBA00022723"/>
    </source>
</evidence>
<dbReference type="EMBL" id="SMFZ01000001">
    <property type="protein sequence ID" value="TCK25516.1"/>
    <property type="molecule type" value="Genomic_DNA"/>
</dbReference>
<proteinExistence type="inferred from homology"/>
<dbReference type="PANTHER" id="PTHR23132:SF25">
    <property type="entry name" value="D-ALANINE--D-ALANINE LIGASE A"/>
    <property type="match status" value="1"/>
</dbReference>
<keyword evidence="3 12" id="KW-0436">Ligase</keyword>
<dbReference type="Pfam" id="PF07478">
    <property type="entry name" value="Dala_Dala_lig_C"/>
    <property type="match status" value="1"/>
</dbReference>
<evidence type="ECO:0000313" key="18">
    <source>
        <dbReference type="EMBL" id="TCK25516.1"/>
    </source>
</evidence>
<evidence type="ECO:0000313" key="19">
    <source>
        <dbReference type="Proteomes" id="UP000295560"/>
    </source>
</evidence>
<keyword evidence="8 12" id="KW-0133">Cell shape</keyword>
<keyword evidence="7 15" id="KW-0460">Magnesium</keyword>
<evidence type="ECO:0000256" key="2">
    <source>
        <dbReference type="ARBA" id="ARBA00010871"/>
    </source>
</evidence>
<dbReference type="InterPro" id="IPR011761">
    <property type="entry name" value="ATP-grasp"/>
</dbReference>
<dbReference type="InterPro" id="IPR011127">
    <property type="entry name" value="Dala_Dala_lig_N"/>
</dbReference>
<dbReference type="GO" id="GO:0008716">
    <property type="term" value="F:D-alanine-D-alanine ligase activity"/>
    <property type="evidence" value="ECO:0007669"/>
    <property type="project" value="UniProtKB-UniRule"/>
</dbReference>
<keyword evidence="12" id="KW-0963">Cytoplasm</keyword>
<dbReference type="InterPro" id="IPR011095">
    <property type="entry name" value="Dala_Dala_lig_C"/>
</dbReference>
<keyword evidence="5 14" id="KW-0547">Nucleotide-binding</keyword>
<dbReference type="Gene3D" id="3.30.470.20">
    <property type="entry name" value="ATP-grasp fold, B domain"/>
    <property type="match status" value="1"/>
</dbReference>
<evidence type="ECO:0000256" key="10">
    <source>
        <dbReference type="ARBA" id="ARBA00023211"/>
    </source>
</evidence>
<evidence type="ECO:0000256" key="5">
    <source>
        <dbReference type="ARBA" id="ARBA00022741"/>
    </source>
</evidence>
<comment type="catalytic activity">
    <reaction evidence="12">
        <text>2 D-alanine + ATP = D-alanyl-D-alanine + ADP + phosphate + H(+)</text>
        <dbReference type="Rhea" id="RHEA:11224"/>
        <dbReference type="ChEBI" id="CHEBI:15378"/>
        <dbReference type="ChEBI" id="CHEBI:30616"/>
        <dbReference type="ChEBI" id="CHEBI:43474"/>
        <dbReference type="ChEBI" id="CHEBI:57416"/>
        <dbReference type="ChEBI" id="CHEBI:57822"/>
        <dbReference type="ChEBI" id="CHEBI:456216"/>
        <dbReference type="EC" id="6.3.2.4"/>
    </reaction>
</comment>
<dbReference type="OrthoDB" id="9813261at2"/>
<feature type="binding site" evidence="14">
    <location>
        <begin position="233"/>
        <end position="240"/>
    </location>
    <ligand>
        <name>ATP</name>
        <dbReference type="ChEBI" id="CHEBI:30616"/>
    </ligand>
</feature>
<keyword evidence="19" id="KW-1185">Reference proteome</keyword>
<feature type="binding site" evidence="14">
    <location>
        <begin position="203"/>
        <end position="204"/>
    </location>
    <ligand>
        <name>ATP</name>
        <dbReference type="ChEBI" id="CHEBI:30616"/>
    </ligand>
</feature>
<evidence type="ECO:0000256" key="7">
    <source>
        <dbReference type="ARBA" id="ARBA00022842"/>
    </source>
</evidence>
<evidence type="ECO:0000256" key="13">
    <source>
        <dbReference type="PIRSR" id="PIRSR039102-1"/>
    </source>
</evidence>
<dbReference type="EC" id="6.3.2.4" evidence="12"/>
<dbReference type="PANTHER" id="PTHR23132">
    <property type="entry name" value="D-ALANINE--D-ALANINE LIGASE"/>
    <property type="match status" value="1"/>
</dbReference>
<keyword evidence="9 12" id="KW-0573">Peptidoglycan synthesis</keyword>